<evidence type="ECO:0000313" key="3">
    <source>
        <dbReference type="Proteomes" id="UP000613740"/>
    </source>
</evidence>
<reference evidence="2" key="1">
    <citation type="journal article" date="2020" name="bioRxiv">
        <title>Comparative genomics of Chlamydomonas.</title>
        <authorList>
            <person name="Craig R.J."/>
            <person name="Hasan A.R."/>
            <person name="Ness R.W."/>
            <person name="Keightley P.D."/>
        </authorList>
    </citation>
    <scope>NUCLEOTIDE SEQUENCE</scope>
    <source>
        <strain evidence="2">CCAP 11/173</strain>
    </source>
</reference>
<feature type="region of interest" description="Disordered" evidence="1">
    <location>
        <begin position="131"/>
        <end position="190"/>
    </location>
</feature>
<evidence type="ECO:0000313" key="2">
    <source>
        <dbReference type="EMBL" id="KAG2423802.1"/>
    </source>
</evidence>
<name>A0A835SAP3_9CHLO</name>
<feature type="region of interest" description="Disordered" evidence="1">
    <location>
        <begin position="208"/>
        <end position="317"/>
    </location>
</feature>
<accession>A0A835SAP3</accession>
<feature type="compositionally biased region" description="Acidic residues" evidence="1">
    <location>
        <begin position="253"/>
        <end position="262"/>
    </location>
</feature>
<dbReference type="AlphaFoldDB" id="A0A835SAP3"/>
<dbReference type="EMBL" id="JAEHOD010000134">
    <property type="protein sequence ID" value="KAG2423802.1"/>
    <property type="molecule type" value="Genomic_DNA"/>
</dbReference>
<feature type="region of interest" description="Disordered" evidence="1">
    <location>
        <begin position="92"/>
        <end position="114"/>
    </location>
</feature>
<feature type="compositionally biased region" description="Acidic residues" evidence="1">
    <location>
        <begin position="294"/>
        <end position="303"/>
    </location>
</feature>
<feature type="compositionally biased region" description="Acidic residues" evidence="1">
    <location>
        <begin position="174"/>
        <end position="183"/>
    </location>
</feature>
<keyword evidence="3" id="KW-1185">Reference proteome</keyword>
<gene>
    <name evidence="2" type="ORF">HYH02_015275</name>
</gene>
<protein>
    <submittedName>
        <fullName evidence="2">Uncharacterized protein</fullName>
    </submittedName>
</protein>
<feature type="compositionally biased region" description="Low complexity" evidence="1">
    <location>
        <begin position="234"/>
        <end position="252"/>
    </location>
</feature>
<dbReference type="Proteomes" id="UP000613740">
    <property type="component" value="Unassembled WGS sequence"/>
</dbReference>
<comment type="caution">
    <text evidence="2">The sequence shown here is derived from an EMBL/GenBank/DDBJ whole genome shotgun (WGS) entry which is preliminary data.</text>
</comment>
<feature type="compositionally biased region" description="Basic residues" evidence="1">
    <location>
        <begin position="308"/>
        <end position="317"/>
    </location>
</feature>
<organism evidence="2 3">
    <name type="scientific">Chlamydomonas schloesseri</name>
    <dbReference type="NCBI Taxonomy" id="2026947"/>
    <lineage>
        <taxon>Eukaryota</taxon>
        <taxon>Viridiplantae</taxon>
        <taxon>Chlorophyta</taxon>
        <taxon>core chlorophytes</taxon>
        <taxon>Chlorophyceae</taxon>
        <taxon>CS clade</taxon>
        <taxon>Chlamydomonadales</taxon>
        <taxon>Chlamydomonadaceae</taxon>
        <taxon>Chlamydomonas</taxon>
    </lineage>
</organism>
<proteinExistence type="predicted"/>
<evidence type="ECO:0000256" key="1">
    <source>
        <dbReference type="SAM" id="MobiDB-lite"/>
    </source>
</evidence>
<sequence>MTADEFYKHCPKDKRGADCKSGASAKVHPSCVGRDRANSFNVNLFGSLKATNSEGEKMIKVRASPHLCCPACLAHLNVDKVRHDLNNMEGDEADALRKRRQRVNESRKKANAVKKTLKMDVEKFGMVFSKNGRKEEDTDGALDEEEGKRAKKAKNVASDEDEEDAGDTNSEGDNTTDSEETDSKDEQALHLLADVGKAAASVTAAVVKAKPGKQSVGAAAEEAATKKAKGGKGKAAATAADGKAKPGKQGVAADDDDEEAAEEAAVKKAKGGKGKAAATAADGKAKPGKQGVAADDDDEEAAEEAAVKKAKGGKSLQ</sequence>